<accession>A0A1T4V5Q2</accession>
<gene>
    <name evidence="2" type="ORF">SAMN02745132_03268</name>
</gene>
<dbReference type="AlphaFoldDB" id="A0A1T4V5Q2"/>
<dbReference type="EMBL" id="FUXU01000049">
    <property type="protein sequence ID" value="SKA60283.1"/>
    <property type="molecule type" value="Genomic_DNA"/>
</dbReference>
<reference evidence="3" key="1">
    <citation type="submission" date="2017-02" db="EMBL/GenBank/DDBJ databases">
        <authorList>
            <person name="Varghese N."/>
            <person name="Submissions S."/>
        </authorList>
    </citation>
    <scope>NUCLEOTIDE SEQUENCE [LARGE SCALE GENOMIC DNA]</scope>
    <source>
        <strain evidence="3">DSM 22720</strain>
    </source>
</reference>
<dbReference type="Proteomes" id="UP000190162">
    <property type="component" value="Unassembled WGS sequence"/>
</dbReference>
<sequence>MALFNDKSLGEKLLLKILNRIKNQHVELNIKFIDKDDALESTEKLITLAQGSDVAHGGATELEYVTAIYDELGTLFGLLDTSRYAATEEFGITDMVLLMLHQVYDELRFNVAGTTSLTYSGLQNTNIDGSSQIAAFETELTLVAGSKFWSTDVVDGLYNYGGLWLLGDFTKEIISELAADFEAAASVATTFNKVDPDYEVPDYSGNELAEPDATSPGQEDPTSGDGEVLSRVVPDFLTTVDEDAPNYLYETSLLLRAAAQNFPLLGAAPPTDAMPLTGTYRASIEEARTYIDGLTFAPDTMTEALWALVLHLSNQMVFTDEADNGTRVFVI</sequence>
<organism evidence="2 3">
    <name type="scientific">Enterovibrio nigricans DSM 22720</name>
    <dbReference type="NCBI Taxonomy" id="1121868"/>
    <lineage>
        <taxon>Bacteria</taxon>
        <taxon>Pseudomonadati</taxon>
        <taxon>Pseudomonadota</taxon>
        <taxon>Gammaproteobacteria</taxon>
        <taxon>Vibrionales</taxon>
        <taxon>Vibrionaceae</taxon>
        <taxon>Enterovibrio</taxon>
    </lineage>
</organism>
<evidence type="ECO:0000256" key="1">
    <source>
        <dbReference type="SAM" id="MobiDB-lite"/>
    </source>
</evidence>
<dbReference type="RefSeq" id="WP_078753497.1">
    <property type="nucleotide sequence ID" value="NZ_FUXU01000049.1"/>
</dbReference>
<feature type="region of interest" description="Disordered" evidence="1">
    <location>
        <begin position="199"/>
        <end position="228"/>
    </location>
</feature>
<proteinExistence type="predicted"/>
<name>A0A1T4V5Q2_9GAMM</name>
<evidence type="ECO:0000313" key="2">
    <source>
        <dbReference type="EMBL" id="SKA60283.1"/>
    </source>
</evidence>
<evidence type="ECO:0000313" key="3">
    <source>
        <dbReference type="Proteomes" id="UP000190162"/>
    </source>
</evidence>
<keyword evidence="3" id="KW-1185">Reference proteome</keyword>
<protein>
    <submittedName>
        <fullName evidence="2">Uncharacterized protein</fullName>
    </submittedName>
</protein>